<comment type="caution">
    <text evidence="1">The sequence shown here is derived from an EMBL/GenBank/DDBJ whole genome shotgun (WGS) entry which is preliminary data.</text>
</comment>
<protein>
    <submittedName>
        <fullName evidence="1">Uncharacterized protein</fullName>
    </submittedName>
</protein>
<evidence type="ECO:0000313" key="2">
    <source>
        <dbReference type="Proteomes" id="UP001242313"/>
    </source>
</evidence>
<proteinExistence type="predicted"/>
<accession>A0ABU0FTU8</accession>
<organism evidence="1 2">
    <name type="scientific">Mesobacillus stamsii</name>
    <dbReference type="NCBI Taxonomy" id="225347"/>
    <lineage>
        <taxon>Bacteria</taxon>
        <taxon>Bacillati</taxon>
        <taxon>Bacillota</taxon>
        <taxon>Bacilli</taxon>
        <taxon>Bacillales</taxon>
        <taxon>Bacillaceae</taxon>
        <taxon>Mesobacillus</taxon>
    </lineage>
</organism>
<gene>
    <name evidence="1" type="ORF">J2S25_001563</name>
</gene>
<dbReference type="Proteomes" id="UP001242313">
    <property type="component" value="Unassembled WGS sequence"/>
</dbReference>
<dbReference type="EMBL" id="JAUSUN010000007">
    <property type="protein sequence ID" value="MDQ0413360.1"/>
    <property type="molecule type" value="Genomic_DNA"/>
</dbReference>
<reference evidence="1 2" key="1">
    <citation type="submission" date="2023-07" db="EMBL/GenBank/DDBJ databases">
        <title>Genomic Encyclopedia of Type Strains, Phase IV (KMG-IV): sequencing the most valuable type-strain genomes for metagenomic binning, comparative biology and taxonomic classification.</title>
        <authorList>
            <person name="Goeker M."/>
        </authorList>
    </citation>
    <scope>NUCLEOTIDE SEQUENCE [LARGE SCALE GENOMIC DNA]</scope>
    <source>
        <strain evidence="1 2">DSM 19598</strain>
    </source>
</reference>
<sequence length="54" mass="6252">MIEKIDNVNEGVWQILFQEKLNGKWVSGGNGNYFLEIKKDSNGNLKADFTEYKK</sequence>
<keyword evidence="2" id="KW-1185">Reference proteome</keyword>
<dbReference type="RefSeq" id="WP_157841603.1">
    <property type="nucleotide sequence ID" value="NZ_JAUSUN010000007.1"/>
</dbReference>
<evidence type="ECO:0000313" key="1">
    <source>
        <dbReference type="EMBL" id="MDQ0413360.1"/>
    </source>
</evidence>
<name>A0ABU0FTU8_9BACI</name>